<proteinExistence type="predicted"/>
<reference evidence="1" key="1">
    <citation type="submission" date="2021-01" db="EMBL/GenBank/DDBJ databases">
        <title>Whole genome shotgun sequence of Dactylosporangium siamense NBRC 106093.</title>
        <authorList>
            <person name="Komaki H."/>
            <person name="Tamura T."/>
        </authorList>
    </citation>
    <scope>NUCLEOTIDE SEQUENCE</scope>
    <source>
        <strain evidence="1">NBRC 106093</strain>
    </source>
</reference>
<sequence>MGMTRRVELAATSYADELSVRSLAEITAITADQNVRIIGGQMASLLLTAFPVAGIAVRRTRDADAAITTELAGSGVIHQRLLDHGYTATSGNSYTRPVPDLAVAGGPVPELAVDLLIPSLDGRFRPQEHGGRAFDAAPGLAPALAADPIVIDARARMLDGATLEFTVPVPTVELALVIKALAYGSRQQARDVEDIYRLLEIVATHPADEIGGWRLSEPPLRASRRDAAAHLHELARRSRRLTDLDVPAARLATLIASLITRPG</sequence>
<dbReference type="Proteomes" id="UP000660611">
    <property type="component" value="Unassembled WGS sequence"/>
</dbReference>
<protein>
    <submittedName>
        <fullName evidence="1">Uncharacterized protein</fullName>
    </submittedName>
</protein>
<dbReference type="AlphaFoldDB" id="A0A919PYQ0"/>
<accession>A0A919PYQ0</accession>
<name>A0A919PYQ0_9ACTN</name>
<evidence type="ECO:0000313" key="1">
    <source>
        <dbReference type="EMBL" id="GIG52804.1"/>
    </source>
</evidence>
<evidence type="ECO:0000313" key="2">
    <source>
        <dbReference type="Proteomes" id="UP000660611"/>
    </source>
</evidence>
<keyword evidence="2" id="KW-1185">Reference proteome</keyword>
<dbReference type="EMBL" id="BONQ01000188">
    <property type="protein sequence ID" value="GIG52804.1"/>
    <property type="molecule type" value="Genomic_DNA"/>
</dbReference>
<comment type="caution">
    <text evidence="1">The sequence shown here is derived from an EMBL/GenBank/DDBJ whole genome shotgun (WGS) entry which is preliminary data.</text>
</comment>
<gene>
    <name evidence="1" type="ORF">Dsi01nite_108450</name>
</gene>
<organism evidence="1 2">
    <name type="scientific">Dactylosporangium siamense</name>
    <dbReference type="NCBI Taxonomy" id="685454"/>
    <lineage>
        <taxon>Bacteria</taxon>
        <taxon>Bacillati</taxon>
        <taxon>Actinomycetota</taxon>
        <taxon>Actinomycetes</taxon>
        <taxon>Micromonosporales</taxon>
        <taxon>Micromonosporaceae</taxon>
        <taxon>Dactylosporangium</taxon>
    </lineage>
</organism>